<name>A0AAD9QKK4_ACRCE</name>
<sequence>MTCSVELESKLSREHLRALQETVKQSTTATSERVSQTHAKKFNQLLSNMKRGRSPPVVDKEKWVVNVSQRTLSPVEITALEKGFNFSIAPKKIPVAKILSSVENGIFSLNQSAKDTIRVSIANILKNCKVPASINIPKAQKTALLNLRKDESVKVLPADKGRSIVVMDSDEYKEKGAVLLNDTKTYLKLTDKRLNPTSSVEKDLNKILLKIKNESNDTAPQISPNLYRKLQCSNSNPASFYGLPKIHKPGRPLRPITSSIGSPTYAVSKYLVSVLSALRKNTYTVQNSSVFT</sequence>
<proteinExistence type="predicted"/>
<reference evidence="1" key="1">
    <citation type="journal article" date="2023" name="G3 (Bethesda)">
        <title>Whole genome assembly and annotation of the endangered Caribbean coral Acropora cervicornis.</title>
        <authorList>
            <person name="Selwyn J.D."/>
            <person name="Vollmer S.V."/>
        </authorList>
    </citation>
    <scope>NUCLEOTIDE SEQUENCE</scope>
    <source>
        <strain evidence="1">K2</strain>
    </source>
</reference>
<keyword evidence="2" id="KW-1185">Reference proteome</keyword>
<organism evidence="1 2">
    <name type="scientific">Acropora cervicornis</name>
    <name type="common">Staghorn coral</name>
    <dbReference type="NCBI Taxonomy" id="6130"/>
    <lineage>
        <taxon>Eukaryota</taxon>
        <taxon>Metazoa</taxon>
        <taxon>Cnidaria</taxon>
        <taxon>Anthozoa</taxon>
        <taxon>Hexacorallia</taxon>
        <taxon>Scleractinia</taxon>
        <taxon>Astrocoeniina</taxon>
        <taxon>Acroporidae</taxon>
        <taxon>Acropora</taxon>
    </lineage>
</organism>
<dbReference type="EMBL" id="JARQWQ010000027">
    <property type="protein sequence ID" value="KAK2562987.1"/>
    <property type="molecule type" value="Genomic_DNA"/>
</dbReference>
<comment type="caution">
    <text evidence="1">The sequence shown here is derived from an EMBL/GenBank/DDBJ whole genome shotgun (WGS) entry which is preliminary data.</text>
</comment>
<accession>A0AAD9QKK4</accession>
<dbReference type="AlphaFoldDB" id="A0AAD9QKK4"/>
<evidence type="ECO:0000313" key="2">
    <source>
        <dbReference type="Proteomes" id="UP001249851"/>
    </source>
</evidence>
<protein>
    <submittedName>
        <fullName evidence="1">Uncharacterized protein</fullName>
    </submittedName>
</protein>
<gene>
    <name evidence="1" type="ORF">P5673_013981</name>
</gene>
<dbReference type="PANTHER" id="PTHR21301:SF10">
    <property type="entry name" value="REVERSE TRANSCRIPTASE DOMAIN-CONTAINING PROTEIN"/>
    <property type="match status" value="1"/>
</dbReference>
<reference evidence="1" key="2">
    <citation type="journal article" date="2023" name="Science">
        <title>Genomic signatures of disease resistance in endangered staghorn corals.</title>
        <authorList>
            <person name="Vollmer S.V."/>
            <person name="Selwyn J.D."/>
            <person name="Despard B.A."/>
            <person name="Roesel C.L."/>
        </authorList>
    </citation>
    <scope>NUCLEOTIDE SEQUENCE</scope>
    <source>
        <strain evidence="1">K2</strain>
    </source>
</reference>
<dbReference type="Proteomes" id="UP001249851">
    <property type="component" value="Unassembled WGS sequence"/>
</dbReference>
<dbReference type="PANTHER" id="PTHR21301">
    <property type="entry name" value="REVERSE TRANSCRIPTASE"/>
    <property type="match status" value="1"/>
</dbReference>
<evidence type="ECO:0000313" key="1">
    <source>
        <dbReference type="EMBL" id="KAK2562987.1"/>
    </source>
</evidence>